<sequence>MRLHALALVTAMLALAAPIEAAEIQRLSVGKTNIFCVKAPCPWRGIAPADADRHGPADLMWSRQQLPPLIARADDADAIRTAWDADGCLLVDGALIDSQLRIDAIVGECP</sequence>
<dbReference type="EMBL" id="UZWD01000009">
    <property type="protein sequence ID" value="VDS03530.1"/>
    <property type="molecule type" value="Genomic_DNA"/>
</dbReference>
<accession>A0A3S4GFR9</accession>
<evidence type="ECO:0000256" key="1">
    <source>
        <dbReference type="SAM" id="SignalP"/>
    </source>
</evidence>
<organism evidence="2 3">
    <name type="scientific">Devosia equisanguinis</name>
    <dbReference type="NCBI Taxonomy" id="2490941"/>
    <lineage>
        <taxon>Bacteria</taxon>
        <taxon>Pseudomonadati</taxon>
        <taxon>Pseudomonadota</taxon>
        <taxon>Alphaproteobacteria</taxon>
        <taxon>Hyphomicrobiales</taxon>
        <taxon>Devosiaceae</taxon>
        <taxon>Devosia</taxon>
    </lineage>
</organism>
<dbReference type="Proteomes" id="UP000268844">
    <property type="component" value="Unassembled WGS sequence"/>
</dbReference>
<feature type="chain" id="PRO_5018612745" evidence="1">
    <location>
        <begin position="22"/>
        <end position="110"/>
    </location>
</feature>
<name>A0A3S4GFR9_9HYPH</name>
<dbReference type="AlphaFoldDB" id="A0A3S4GFR9"/>
<protein>
    <submittedName>
        <fullName evidence="2">Uncharacterized protein</fullName>
    </submittedName>
</protein>
<gene>
    <name evidence="2" type="ORF">DEVEQU_00653</name>
</gene>
<reference evidence="2 3" key="1">
    <citation type="submission" date="2018-12" db="EMBL/GenBank/DDBJ databases">
        <authorList>
            <person name="Criscuolo A."/>
        </authorList>
    </citation>
    <scope>NUCLEOTIDE SEQUENCE [LARGE SCALE GENOMIC DNA]</scope>
    <source>
        <strain evidence="2">ACIP1116281</strain>
    </source>
</reference>
<feature type="signal peptide" evidence="1">
    <location>
        <begin position="1"/>
        <end position="21"/>
    </location>
</feature>
<dbReference type="RefSeq" id="WP_386849531.1">
    <property type="nucleotide sequence ID" value="NZ_JBHTMH010000001.1"/>
</dbReference>
<keyword evidence="1" id="KW-0732">Signal</keyword>
<evidence type="ECO:0000313" key="2">
    <source>
        <dbReference type="EMBL" id="VDS03530.1"/>
    </source>
</evidence>
<keyword evidence="3" id="KW-1185">Reference proteome</keyword>
<evidence type="ECO:0000313" key="3">
    <source>
        <dbReference type="Proteomes" id="UP000268844"/>
    </source>
</evidence>
<proteinExistence type="predicted"/>